<organism evidence="1 2">
    <name type="scientific">Halocaridina rubra</name>
    <name type="common">Hawaiian red shrimp</name>
    <dbReference type="NCBI Taxonomy" id="373956"/>
    <lineage>
        <taxon>Eukaryota</taxon>
        <taxon>Metazoa</taxon>
        <taxon>Ecdysozoa</taxon>
        <taxon>Arthropoda</taxon>
        <taxon>Crustacea</taxon>
        <taxon>Multicrustacea</taxon>
        <taxon>Malacostraca</taxon>
        <taxon>Eumalacostraca</taxon>
        <taxon>Eucarida</taxon>
        <taxon>Decapoda</taxon>
        <taxon>Pleocyemata</taxon>
        <taxon>Caridea</taxon>
        <taxon>Atyoidea</taxon>
        <taxon>Atyidae</taxon>
        <taxon>Halocaridina</taxon>
    </lineage>
</organism>
<proteinExistence type="predicted"/>
<evidence type="ECO:0000313" key="2">
    <source>
        <dbReference type="Proteomes" id="UP001381693"/>
    </source>
</evidence>
<name>A0AAN8ZUF6_HALRR</name>
<reference evidence="1 2" key="1">
    <citation type="submission" date="2023-11" db="EMBL/GenBank/DDBJ databases">
        <title>Halocaridina rubra genome assembly.</title>
        <authorList>
            <person name="Smith C."/>
        </authorList>
    </citation>
    <scope>NUCLEOTIDE SEQUENCE [LARGE SCALE GENOMIC DNA]</scope>
    <source>
        <strain evidence="1">EP-1</strain>
        <tissue evidence="1">Whole</tissue>
    </source>
</reference>
<evidence type="ECO:0000313" key="1">
    <source>
        <dbReference type="EMBL" id="KAK7050079.1"/>
    </source>
</evidence>
<protein>
    <submittedName>
        <fullName evidence="1">Uncharacterized protein</fullName>
    </submittedName>
</protein>
<comment type="caution">
    <text evidence="1">The sequence shown here is derived from an EMBL/GenBank/DDBJ whole genome shotgun (WGS) entry which is preliminary data.</text>
</comment>
<dbReference type="AlphaFoldDB" id="A0AAN8ZUF6"/>
<dbReference type="Proteomes" id="UP001381693">
    <property type="component" value="Unassembled WGS sequence"/>
</dbReference>
<sequence>MAIKFLEKYVLQCPEDIIPMYNNCQYKERLKSPDLIKVFAELNSTTRGFGTEFELVEAFFEKKVRSYMHNQNYKTELLTLGEVAFNGLKNGGKYVQKRSNVNIVNGDLKSQFLTYEEGKGLYFIHSVVQEFLAAKYAVLMPKEARNGWLLNPPFFMRTFKFACGLWCKDGSKLDSKTLGYINEYLIQLFEIRIPDLERYQEVDEAMEVDEECNQVRNKKETIVEKRVISKNVHKNPFTKWDYMIEIDEVCQHPHILKFFAYLLFWIPFWIFQSNTINQWRISRIKKILNKVHLHEKSPVTIKIDSDVDVAKLKLVWNNLKNIKSLFKCALIKISVLKPKTYPYVVEDSLIDLCNAIVRSHSPIFLTSYEGPFLCSRTPEFFKCECVVNLSHIDFVVYDFASLCEIFKCAALPSLMTLILPEHKFFTLRIRYFDKIQKLLNSVVNPEVLLILSVYDVYIYDKSILDLSAFENLNRLTIRCEPNEVEHKKNVLPYEIRFTEQGCQEVTGNEAMDTDNASSCVPYPMEGNACLGVPDPMSDDASSNVVDLNGTRVPRHSWMLPLAVSLKPPRMLQRFLFRNMDFFNISNNYLIGNLLNKCCIQNLIILDSHLSLRGVRQVLCSHTSNGYEDIEGMTKRLKEDRSESGILRKLVCKRPRMSAEEREQKRLEKPKGKEVVITSSVGICKECSFFPCHCVNFDPIEGKDT</sequence>
<dbReference type="EMBL" id="JAXCGZ010021474">
    <property type="protein sequence ID" value="KAK7050079.1"/>
    <property type="molecule type" value="Genomic_DNA"/>
</dbReference>
<keyword evidence="2" id="KW-1185">Reference proteome</keyword>
<accession>A0AAN8ZUF6</accession>
<gene>
    <name evidence="1" type="ORF">SK128_010194</name>
</gene>